<dbReference type="Proteomes" id="UP000285517">
    <property type="component" value="Chromosome"/>
</dbReference>
<dbReference type="EMBL" id="CP034951">
    <property type="protein sequence ID" value="QAA80900.1"/>
    <property type="molecule type" value="Genomic_DNA"/>
</dbReference>
<proteinExistence type="predicted"/>
<name>A0A410G0Z8_9FLAO</name>
<dbReference type="RefSeq" id="WP_128249293.1">
    <property type="nucleotide sequence ID" value="NZ_CP034951.1"/>
</dbReference>
<organism evidence="1 2">
    <name type="scientific">Aequorivita ciconiae</name>
    <dbReference type="NCBI Taxonomy" id="2494375"/>
    <lineage>
        <taxon>Bacteria</taxon>
        <taxon>Pseudomonadati</taxon>
        <taxon>Bacteroidota</taxon>
        <taxon>Flavobacteriia</taxon>
        <taxon>Flavobacteriales</taxon>
        <taxon>Flavobacteriaceae</taxon>
        <taxon>Aequorivita</taxon>
    </lineage>
</organism>
<accession>A0A410G0Z8</accession>
<dbReference type="AlphaFoldDB" id="A0A410G0Z8"/>
<evidence type="ECO:0000313" key="2">
    <source>
        <dbReference type="Proteomes" id="UP000285517"/>
    </source>
</evidence>
<sequence>MDLEFIRSNYENAVKDKELCRGMMDALTAEKDEPVYLAYLSGLQTLWANHTINPIAKWDTFKKGTTNLDRAVTMAPNNLEIRFIRLSVQKNAPRFLGYYKEIETDEAVIEHYKDEIESLSLLRLINKI</sequence>
<keyword evidence="2" id="KW-1185">Reference proteome</keyword>
<evidence type="ECO:0000313" key="1">
    <source>
        <dbReference type="EMBL" id="QAA80900.1"/>
    </source>
</evidence>
<dbReference type="KEGG" id="aev:EI546_03775"/>
<reference evidence="1 2" key="1">
    <citation type="submission" date="2019-01" db="EMBL/GenBank/DDBJ databases">
        <title>Complete genome sequencing of Aequorivita sp. H23M31.</title>
        <authorList>
            <person name="Bae J.-W."/>
        </authorList>
    </citation>
    <scope>NUCLEOTIDE SEQUENCE [LARGE SCALE GENOMIC DNA]</scope>
    <source>
        <strain evidence="1 2">H23M31</strain>
    </source>
</reference>
<protein>
    <submittedName>
        <fullName evidence="1">Uncharacterized protein</fullName>
    </submittedName>
</protein>
<dbReference type="OrthoDB" id="663842at2"/>
<gene>
    <name evidence="1" type="ORF">EI546_03775</name>
</gene>